<evidence type="ECO:0000256" key="1">
    <source>
        <dbReference type="SAM" id="MobiDB-lite"/>
    </source>
</evidence>
<sequence>MKTRGGFPAMNPKIREVYSRDIPLPPYARPARNDDRGMAVYDVGTGIMREFFMVERSEAGVWTGEMGFSVNNPGLEDLAKTNYATSLQCGSSAVARMHNNLGFIGINEVRAGEIQHALAFTFGAVAMGNPPSYPASGTDGKSPATEKDKSPVHGQWGRVRADVDPKFNPKTGAPYNPLTQLLIKAAQRYGLVGTDTNSWCHAFNAEDGQTEKALYGVDPWGKGGDLRGALAERFAADPELAFDVNDFPWDKTEWAPIDWGRPDTDFTPRHAFDNAWQREDNTPQ</sequence>
<feature type="region of interest" description="Disordered" evidence="1">
    <location>
        <begin position="133"/>
        <end position="170"/>
    </location>
</feature>
<accession>A0A930LTA6</accession>
<dbReference type="Proteomes" id="UP000785653">
    <property type="component" value="Unassembled WGS sequence"/>
</dbReference>
<name>A0A930LTA6_9MICC</name>
<feature type="compositionally biased region" description="Basic and acidic residues" evidence="1">
    <location>
        <begin position="260"/>
        <end position="284"/>
    </location>
</feature>
<dbReference type="AlphaFoldDB" id="A0A930LTA6"/>
<protein>
    <submittedName>
        <fullName evidence="2">Uncharacterized protein</fullName>
    </submittedName>
</protein>
<reference evidence="2" key="1">
    <citation type="submission" date="2020-04" db="EMBL/GenBank/DDBJ databases">
        <title>Deep metagenomics examines the oral microbiome during advanced dental caries in children, revealing novel taxa and co-occurrences with host molecules.</title>
        <authorList>
            <person name="Baker J.L."/>
            <person name="Morton J.T."/>
            <person name="Dinis M."/>
            <person name="Alvarez R."/>
            <person name="Tran N.C."/>
            <person name="Knight R."/>
            <person name="Edlund A."/>
        </authorList>
    </citation>
    <scope>NUCLEOTIDE SEQUENCE</scope>
    <source>
        <strain evidence="2">JCVI_47_bin.3</strain>
    </source>
</reference>
<gene>
    <name evidence="2" type="ORF">HXO65_00230</name>
</gene>
<evidence type="ECO:0000313" key="3">
    <source>
        <dbReference type="Proteomes" id="UP000785653"/>
    </source>
</evidence>
<comment type="caution">
    <text evidence="2">The sequence shown here is derived from an EMBL/GenBank/DDBJ whole genome shotgun (WGS) entry which is preliminary data.</text>
</comment>
<proteinExistence type="predicted"/>
<evidence type="ECO:0000313" key="2">
    <source>
        <dbReference type="EMBL" id="MBF1672632.1"/>
    </source>
</evidence>
<organism evidence="2 3">
    <name type="scientific">Rothia mucilaginosa</name>
    <dbReference type="NCBI Taxonomy" id="43675"/>
    <lineage>
        <taxon>Bacteria</taxon>
        <taxon>Bacillati</taxon>
        <taxon>Actinomycetota</taxon>
        <taxon>Actinomycetes</taxon>
        <taxon>Micrococcales</taxon>
        <taxon>Micrococcaceae</taxon>
        <taxon>Rothia</taxon>
    </lineage>
</organism>
<feature type="region of interest" description="Disordered" evidence="1">
    <location>
        <begin position="259"/>
        <end position="284"/>
    </location>
</feature>
<dbReference type="EMBL" id="JABZXS010000001">
    <property type="protein sequence ID" value="MBF1672632.1"/>
    <property type="molecule type" value="Genomic_DNA"/>
</dbReference>